<comment type="caution">
    <text evidence="7">The sequence shown here is derived from an EMBL/GenBank/DDBJ whole genome shotgun (WGS) entry which is preliminary data.</text>
</comment>
<name>A0A8S1HBD9_9PELO</name>
<evidence type="ECO:0000256" key="2">
    <source>
        <dbReference type="ARBA" id="ARBA00005679"/>
    </source>
</evidence>
<protein>
    <recommendedName>
        <fullName evidence="9">Saposin A-type domain-containing protein</fullName>
    </recommendedName>
</protein>
<proteinExistence type="inferred from homology"/>
<comment type="similarity">
    <text evidence="2">Belongs to the GILT family.</text>
</comment>
<gene>
    <name evidence="7" type="ORF">CAUJ_LOCUS8381</name>
</gene>
<dbReference type="Pfam" id="PF03227">
    <property type="entry name" value="GILT"/>
    <property type="match status" value="1"/>
</dbReference>
<reference evidence="7" key="1">
    <citation type="submission" date="2020-10" db="EMBL/GenBank/DDBJ databases">
        <authorList>
            <person name="Kikuchi T."/>
        </authorList>
    </citation>
    <scope>NUCLEOTIDE SEQUENCE</scope>
    <source>
        <strain evidence="7">NKZ352</strain>
    </source>
</reference>
<organism evidence="7 8">
    <name type="scientific">Caenorhabditis auriculariae</name>
    <dbReference type="NCBI Taxonomy" id="2777116"/>
    <lineage>
        <taxon>Eukaryota</taxon>
        <taxon>Metazoa</taxon>
        <taxon>Ecdysozoa</taxon>
        <taxon>Nematoda</taxon>
        <taxon>Chromadorea</taxon>
        <taxon>Rhabditida</taxon>
        <taxon>Rhabditina</taxon>
        <taxon>Rhabditomorpha</taxon>
        <taxon>Rhabditoidea</taxon>
        <taxon>Rhabditidae</taxon>
        <taxon>Peloderinae</taxon>
        <taxon>Caenorhabditis</taxon>
    </lineage>
</organism>
<keyword evidence="4 6" id="KW-0732">Signal</keyword>
<evidence type="ECO:0000256" key="1">
    <source>
        <dbReference type="ARBA" id="ARBA00004613"/>
    </source>
</evidence>
<dbReference type="OrthoDB" id="958254at2759"/>
<feature type="signal peptide" evidence="6">
    <location>
        <begin position="1"/>
        <end position="19"/>
    </location>
</feature>
<evidence type="ECO:0008006" key="9">
    <source>
        <dbReference type="Google" id="ProtNLM"/>
    </source>
</evidence>
<evidence type="ECO:0000256" key="4">
    <source>
        <dbReference type="ARBA" id="ARBA00022729"/>
    </source>
</evidence>
<keyword evidence="3" id="KW-0964">Secreted</keyword>
<dbReference type="PANTHER" id="PTHR13234:SF8">
    <property type="entry name" value="GAMMA-INTERFERON-INDUCIBLE LYSOSOMAL THIOL REDUCTASE"/>
    <property type="match status" value="1"/>
</dbReference>
<dbReference type="EMBL" id="CAJGYM010000028">
    <property type="protein sequence ID" value="CAD6192462.1"/>
    <property type="molecule type" value="Genomic_DNA"/>
</dbReference>
<sequence length="266" mass="30469">MVRLPWLLLIAFGPFLCLAVRYGVADKCPSIPPSLWCSSDKIIKQCGFEEHCQRFKSATWNQRVNITVLVEALCPDCQQFIANQLYPVIYKNFRDVVNIQLVPFGNAKIQPDGSIVCQHGEEECEINKFESCLINSFESQDEYVPVIFCIESQLKDKVAFATATEKCFQKFNVTEDVQRMTQSCLVSNIGARLQKKAADLTNSVWPDQHKFVPWVVFNGVSLTNLQVYQNQIPLLICQWYNGDQKISYCESALKERFRAGSTNFFY</sequence>
<evidence type="ECO:0000256" key="5">
    <source>
        <dbReference type="ARBA" id="ARBA00023180"/>
    </source>
</evidence>
<evidence type="ECO:0000313" key="7">
    <source>
        <dbReference type="EMBL" id="CAD6192462.1"/>
    </source>
</evidence>
<evidence type="ECO:0000256" key="6">
    <source>
        <dbReference type="SAM" id="SignalP"/>
    </source>
</evidence>
<accession>A0A8S1HBD9</accession>
<keyword evidence="8" id="KW-1185">Reference proteome</keyword>
<dbReference type="Proteomes" id="UP000835052">
    <property type="component" value="Unassembled WGS sequence"/>
</dbReference>
<dbReference type="PANTHER" id="PTHR13234">
    <property type="entry name" value="GAMMA-INTERFERON INDUCIBLE LYSOSOMAL THIOL REDUCTASE GILT"/>
    <property type="match status" value="1"/>
</dbReference>
<dbReference type="GO" id="GO:0005576">
    <property type="term" value="C:extracellular region"/>
    <property type="evidence" value="ECO:0007669"/>
    <property type="project" value="UniProtKB-SubCell"/>
</dbReference>
<dbReference type="AlphaFoldDB" id="A0A8S1HBD9"/>
<evidence type="ECO:0000256" key="3">
    <source>
        <dbReference type="ARBA" id="ARBA00022525"/>
    </source>
</evidence>
<comment type="subcellular location">
    <subcellularLocation>
        <location evidence="1">Secreted</location>
    </subcellularLocation>
</comment>
<evidence type="ECO:0000313" key="8">
    <source>
        <dbReference type="Proteomes" id="UP000835052"/>
    </source>
</evidence>
<dbReference type="InterPro" id="IPR004911">
    <property type="entry name" value="Interferon-induced_GILT"/>
</dbReference>
<keyword evidence="5" id="KW-0325">Glycoprotein</keyword>
<feature type="chain" id="PRO_5035735658" description="Saposin A-type domain-containing protein" evidence="6">
    <location>
        <begin position="20"/>
        <end position="266"/>
    </location>
</feature>
<dbReference type="GO" id="GO:0016671">
    <property type="term" value="F:oxidoreductase activity, acting on a sulfur group of donors, disulfide as acceptor"/>
    <property type="evidence" value="ECO:0007669"/>
    <property type="project" value="InterPro"/>
</dbReference>